<feature type="region of interest" description="Disordered" evidence="1">
    <location>
        <begin position="509"/>
        <end position="533"/>
    </location>
</feature>
<gene>
    <name evidence="3" type="ORF">GRI72_07060</name>
</gene>
<accession>A0ABW9UVW0</accession>
<comment type="caution">
    <text evidence="3">The sequence shown here is derived from an EMBL/GenBank/DDBJ whole genome shotgun (WGS) entry which is preliminary data.</text>
</comment>
<dbReference type="RefSeq" id="WP_160733255.1">
    <property type="nucleotide sequence ID" value="NZ_WTYO01000003.1"/>
</dbReference>
<evidence type="ECO:0000256" key="1">
    <source>
        <dbReference type="SAM" id="MobiDB-lite"/>
    </source>
</evidence>
<dbReference type="SUPFAM" id="SSF48452">
    <property type="entry name" value="TPR-like"/>
    <property type="match status" value="1"/>
</dbReference>
<dbReference type="PANTHER" id="PTHR47691:SF3">
    <property type="entry name" value="HTH-TYPE TRANSCRIPTIONAL REGULATOR RV0890C-RELATED"/>
    <property type="match status" value="1"/>
</dbReference>
<reference evidence="3 4" key="1">
    <citation type="submission" date="2019-12" db="EMBL/GenBank/DDBJ databases">
        <title>Genomic-based taxomic classification of the family Erythrobacteraceae.</title>
        <authorList>
            <person name="Xu L."/>
        </authorList>
    </citation>
    <scope>NUCLEOTIDE SEQUENCE [LARGE SCALE GENOMIC DNA]</scope>
    <source>
        <strain evidence="3 4">H32</strain>
    </source>
</reference>
<sequence length="823" mass="90920">MDGTLTHTRIPRPTARFYGRENDVDILVQSLVAGSSILISGPGGIGKTELVLQALHKLGSDRKAIWVDVERYASSSAVLDALRNALSADGEPCGIEDIAHRLDQCEAILILDGIDRGNLDDLENFEDRFSKLYAETRKAQFVITSQVNLLRAPVDVRHVAGALGRADSHKLLASGFDEDIFEDGPELEELLELCEGHALTLQLAGAITSHYGSMRHCIDLVNERGSQAIALPARQRHDRTSSLNICLDVTFHALSPEAQAMLWVIAQAPAGLFRAQLERGNFEIREPVEALAQLRRWNLIYTTDPGIRERIHCLSPIRLFVADRWPTANREWADKLKRSLLLDIAMMVSVIEDKSLEAEEVGYMVARYSEEMPNIDYLINEAFKKEANDEVALLAEAVCSSLVRYFFVQRMAEEGGHAMLKAARIALANKRPDRAASFAGMLIGLARQSGAHIAGVAEEVIAKVEACRPLSDGTEGDLLIAKTMLALDAGEPERASNLSREAFERFKAASRKLDEPLPGDRDELDEQAEKERREGIHNDLASALQLHGDAQLAMRKYKEAADAYRHALRHQRGASVAVNLGQTLHQIGNCEGNLGNHAQAAEYYAKALTVFLAVEMKEFTSNASGELGFALIDADLPSVRTGKPEGLQACFEDLEWEIRRSLQDSSVDLNRAFVVARKAFGTVALGIFARQARLTGDWALQTATDLLVPFADAAASFDERFTCTVLNIPLQLAFLVGELEASRDSTGDPEIGLVHELLRFCCSPDPRSRDMFRLADWLATYLTREMGVEGLTGARVREFMVNADDGVHDELELFRPRPEKSTE</sequence>
<dbReference type="EMBL" id="WTYO01000003">
    <property type="protein sequence ID" value="MXO68583.1"/>
    <property type="molecule type" value="Genomic_DNA"/>
</dbReference>
<dbReference type="SMART" id="SM00382">
    <property type="entry name" value="AAA"/>
    <property type="match status" value="1"/>
</dbReference>
<dbReference type="Pfam" id="PF13181">
    <property type="entry name" value="TPR_8"/>
    <property type="match status" value="1"/>
</dbReference>
<feature type="domain" description="AAA+ ATPase" evidence="2">
    <location>
        <begin position="33"/>
        <end position="186"/>
    </location>
</feature>
<evidence type="ECO:0000313" key="3">
    <source>
        <dbReference type="EMBL" id="MXO68583.1"/>
    </source>
</evidence>
<dbReference type="Gene3D" id="1.25.40.10">
    <property type="entry name" value="Tetratricopeptide repeat domain"/>
    <property type="match status" value="1"/>
</dbReference>
<keyword evidence="4" id="KW-1185">Reference proteome</keyword>
<dbReference type="InterPro" id="IPR003593">
    <property type="entry name" value="AAA+_ATPase"/>
</dbReference>
<dbReference type="Proteomes" id="UP000444401">
    <property type="component" value="Unassembled WGS sequence"/>
</dbReference>
<dbReference type="PANTHER" id="PTHR47691">
    <property type="entry name" value="REGULATOR-RELATED"/>
    <property type="match status" value="1"/>
</dbReference>
<dbReference type="InterPro" id="IPR011990">
    <property type="entry name" value="TPR-like_helical_dom_sf"/>
</dbReference>
<dbReference type="SUPFAM" id="SSF52540">
    <property type="entry name" value="P-loop containing nucleoside triphosphate hydrolases"/>
    <property type="match status" value="1"/>
</dbReference>
<dbReference type="InterPro" id="IPR027417">
    <property type="entry name" value="P-loop_NTPase"/>
</dbReference>
<proteinExistence type="predicted"/>
<evidence type="ECO:0000313" key="4">
    <source>
        <dbReference type="Proteomes" id="UP000444401"/>
    </source>
</evidence>
<organism evidence="3 4">
    <name type="scientific">Pelagerythrobacter marinus</name>
    <dbReference type="NCBI Taxonomy" id="538382"/>
    <lineage>
        <taxon>Bacteria</taxon>
        <taxon>Pseudomonadati</taxon>
        <taxon>Pseudomonadota</taxon>
        <taxon>Alphaproteobacteria</taxon>
        <taxon>Sphingomonadales</taxon>
        <taxon>Erythrobacteraceae</taxon>
        <taxon>Pelagerythrobacter</taxon>
    </lineage>
</organism>
<evidence type="ECO:0000259" key="2">
    <source>
        <dbReference type="SMART" id="SM00382"/>
    </source>
</evidence>
<dbReference type="Gene3D" id="3.40.50.300">
    <property type="entry name" value="P-loop containing nucleotide triphosphate hydrolases"/>
    <property type="match status" value="1"/>
</dbReference>
<dbReference type="SMART" id="SM00028">
    <property type="entry name" value="TPR"/>
    <property type="match status" value="2"/>
</dbReference>
<dbReference type="InterPro" id="IPR019734">
    <property type="entry name" value="TPR_rpt"/>
</dbReference>
<name>A0ABW9UVW0_9SPHN</name>
<protein>
    <recommendedName>
        <fullName evidence="2">AAA+ ATPase domain-containing protein</fullName>
    </recommendedName>
</protein>